<name>A0A1I2EXA7_9BACI</name>
<dbReference type="Proteomes" id="UP000199516">
    <property type="component" value="Unassembled WGS sequence"/>
</dbReference>
<dbReference type="CDD" id="cd01300">
    <property type="entry name" value="YtcJ_like"/>
    <property type="match status" value="1"/>
</dbReference>
<feature type="domain" description="Amidohydrolase 3" evidence="2">
    <location>
        <begin position="52"/>
        <end position="530"/>
    </location>
</feature>
<dbReference type="Gene3D" id="3.10.310.70">
    <property type="match status" value="1"/>
</dbReference>
<dbReference type="EMBL" id="FONT01000007">
    <property type="protein sequence ID" value="SFE96860.1"/>
    <property type="molecule type" value="Genomic_DNA"/>
</dbReference>
<dbReference type="Pfam" id="PF07969">
    <property type="entry name" value="Amidohydro_3"/>
    <property type="match status" value="1"/>
</dbReference>
<dbReference type="PANTHER" id="PTHR22642:SF2">
    <property type="entry name" value="PROTEIN LONG AFTER FAR-RED 3"/>
    <property type="match status" value="1"/>
</dbReference>
<dbReference type="STRING" id="930128.SAMN05192532_10726"/>
<accession>A0A1I2EXA7</accession>
<dbReference type="GO" id="GO:0016810">
    <property type="term" value="F:hydrolase activity, acting on carbon-nitrogen (but not peptide) bonds"/>
    <property type="evidence" value="ECO:0007669"/>
    <property type="project" value="InterPro"/>
</dbReference>
<dbReference type="InterPro" id="IPR011059">
    <property type="entry name" value="Metal-dep_hydrolase_composite"/>
</dbReference>
<dbReference type="AlphaFoldDB" id="A0A1I2EXA7"/>
<dbReference type="SUPFAM" id="SSF51556">
    <property type="entry name" value="Metallo-dependent hydrolases"/>
    <property type="match status" value="1"/>
</dbReference>
<proteinExistence type="predicted"/>
<organism evidence="3 4">
    <name type="scientific">Alteribacillus iranensis</name>
    <dbReference type="NCBI Taxonomy" id="930128"/>
    <lineage>
        <taxon>Bacteria</taxon>
        <taxon>Bacillati</taxon>
        <taxon>Bacillota</taxon>
        <taxon>Bacilli</taxon>
        <taxon>Bacillales</taxon>
        <taxon>Bacillaceae</taxon>
        <taxon>Alteribacillus</taxon>
    </lineage>
</organism>
<evidence type="ECO:0000259" key="2">
    <source>
        <dbReference type="Pfam" id="PF07969"/>
    </source>
</evidence>
<dbReference type="Gene3D" id="3.20.20.140">
    <property type="entry name" value="Metal-dependent hydrolases"/>
    <property type="match status" value="1"/>
</dbReference>
<protein>
    <recommendedName>
        <fullName evidence="2">Amidohydrolase 3 domain-containing protein</fullName>
    </recommendedName>
</protein>
<evidence type="ECO:0000313" key="4">
    <source>
        <dbReference type="Proteomes" id="UP000199516"/>
    </source>
</evidence>
<dbReference type="SUPFAM" id="SSF51338">
    <property type="entry name" value="Composite domain of metallo-dependent hydrolases"/>
    <property type="match status" value="1"/>
</dbReference>
<dbReference type="PANTHER" id="PTHR22642">
    <property type="entry name" value="IMIDAZOLONEPROPIONASE"/>
    <property type="match status" value="1"/>
</dbReference>
<sequence>MLSYHTDTYFYNAKIFTANDDQPEASAFLVRNGRIEWVGDERDISHWTGQSVDVKGKRVLPGLIEAHMHPLLLAEKSTQIACLPPFMHSIDDIVLAIRKKATQVDKDEWIFGWGYDEGKLKEKRAPNRWDLDRAAPHIPVVLTRSCIHIVSVNSKVLQLAGIDRDTPNPPGGEIERDKQGEPTGILKENAKDLIAPYLPDTTLRQYAGLLAKSSEDFLAHGITAVTDLMAYQKPLDYYSIYTEAREKGFKQRAVLYYMWEEMKRASSVQEKSNREHPVHVGGIKVFSDGSVSGRTAWMEEPFINESDNHGIAMTTKEELRTAAKAAKQNNIQLVVHAMGERAIEMVVDTFEDMPGWLEEGPSVRIEHASFLSKSQMARANKANIGIVTQPIFFFSEIESYIDNIGLERTARSYPVRSLLQSRVLTALSSDAPGNGWHDTVDPFAGIQAAVTRIAYDGTDIGQDERITVEDAIKLYTSEAQKITRIPYVGQLTPGYYADFIILDQDIFTVDGDDIHNIQVEATYMNGSLVYKRV</sequence>
<evidence type="ECO:0000256" key="1">
    <source>
        <dbReference type="SAM" id="MobiDB-lite"/>
    </source>
</evidence>
<dbReference type="InterPro" id="IPR013108">
    <property type="entry name" value="Amidohydro_3"/>
</dbReference>
<dbReference type="Gene3D" id="2.30.40.10">
    <property type="entry name" value="Urease, subunit C, domain 1"/>
    <property type="match status" value="1"/>
</dbReference>
<dbReference type="InterPro" id="IPR032466">
    <property type="entry name" value="Metal_Hydrolase"/>
</dbReference>
<reference evidence="3 4" key="1">
    <citation type="submission" date="2016-10" db="EMBL/GenBank/DDBJ databases">
        <authorList>
            <person name="de Groot N.N."/>
        </authorList>
    </citation>
    <scope>NUCLEOTIDE SEQUENCE [LARGE SCALE GENOMIC DNA]</scope>
    <source>
        <strain evidence="3 4">DSM 23995</strain>
    </source>
</reference>
<gene>
    <name evidence="3" type="ORF">SAMN05192532_10726</name>
</gene>
<evidence type="ECO:0000313" key="3">
    <source>
        <dbReference type="EMBL" id="SFE96860.1"/>
    </source>
</evidence>
<keyword evidence="4" id="KW-1185">Reference proteome</keyword>
<feature type="region of interest" description="Disordered" evidence="1">
    <location>
        <begin position="163"/>
        <end position="182"/>
    </location>
</feature>
<dbReference type="InterPro" id="IPR033932">
    <property type="entry name" value="YtcJ-like"/>
</dbReference>